<evidence type="ECO:0000256" key="2">
    <source>
        <dbReference type="ARBA" id="ARBA00004481"/>
    </source>
</evidence>
<dbReference type="GO" id="GO:0008270">
    <property type="term" value="F:zinc ion binding"/>
    <property type="evidence" value="ECO:0007669"/>
    <property type="project" value="TreeGrafter"/>
</dbReference>
<evidence type="ECO:0000256" key="8">
    <source>
        <dbReference type="SAM" id="MobiDB-lite"/>
    </source>
</evidence>
<dbReference type="STRING" id="597456.A0A0L7QSE4"/>
<reference evidence="10 11" key="1">
    <citation type="submission" date="2015-07" db="EMBL/GenBank/DDBJ databases">
        <title>The genome of Habropoda laboriosa.</title>
        <authorList>
            <person name="Pan H."/>
            <person name="Kapheim K."/>
        </authorList>
    </citation>
    <scope>NUCLEOTIDE SEQUENCE [LARGE SCALE GENOMIC DNA]</scope>
    <source>
        <strain evidence="10">0110345459</strain>
    </source>
</reference>
<keyword evidence="6" id="KW-0862">Zinc</keyword>
<comment type="subcellular location">
    <subcellularLocation>
        <location evidence="2">Endosome membrane</location>
        <topology evidence="2">Peripheral membrane protein</topology>
    </subcellularLocation>
    <subcellularLocation>
        <location evidence="1">Late endosome membrane</location>
    </subcellularLocation>
    <subcellularLocation>
        <location evidence="3">Lysosome membrane</location>
        <topology evidence="3">Peripheral membrane protein</topology>
        <orientation evidence="3">Cytoplasmic side</orientation>
    </subcellularLocation>
</comment>
<organism evidence="10 11">
    <name type="scientific">Habropoda laboriosa</name>
    <dbReference type="NCBI Taxonomy" id="597456"/>
    <lineage>
        <taxon>Eukaryota</taxon>
        <taxon>Metazoa</taxon>
        <taxon>Ecdysozoa</taxon>
        <taxon>Arthropoda</taxon>
        <taxon>Hexapoda</taxon>
        <taxon>Insecta</taxon>
        <taxon>Pterygota</taxon>
        <taxon>Neoptera</taxon>
        <taxon>Endopterygota</taxon>
        <taxon>Hymenoptera</taxon>
        <taxon>Apocrita</taxon>
        <taxon>Aculeata</taxon>
        <taxon>Apoidea</taxon>
        <taxon>Anthophila</taxon>
        <taxon>Apidae</taxon>
        <taxon>Habropoda</taxon>
    </lineage>
</organism>
<evidence type="ECO:0000256" key="7">
    <source>
        <dbReference type="ARBA" id="ARBA00023136"/>
    </source>
</evidence>
<dbReference type="GO" id="GO:0031902">
    <property type="term" value="C:late endosome membrane"/>
    <property type="evidence" value="ECO:0007669"/>
    <property type="project" value="UniProtKB-SubCell"/>
</dbReference>
<gene>
    <name evidence="10" type="ORF">WH47_05177</name>
</gene>
<keyword evidence="7" id="KW-0472">Membrane</keyword>
<sequence>MNKDMPAPPPGFVPPPPPPPYFEQPQQQQPHIVVVERPVLQFGRVSQRLQCPHCHADISTRVESEANTKTHLIALLLCILGLWCCAPCPYCMDSTLVQRHYCPSCGSFLGEADN</sequence>
<dbReference type="GO" id="GO:0005765">
    <property type="term" value="C:lysosomal membrane"/>
    <property type="evidence" value="ECO:0007669"/>
    <property type="project" value="UniProtKB-SubCell"/>
</dbReference>
<keyword evidence="11" id="KW-1185">Reference proteome</keyword>
<evidence type="ECO:0000256" key="1">
    <source>
        <dbReference type="ARBA" id="ARBA00004414"/>
    </source>
</evidence>
<evidence type="ECO:0000259" key="9">
    <source>
        <dbReference type="PROSITE" id="PS51837"/>
    </source>
</evidence>
<dbReference type="AlphaFoldDB" id="A0A0L7QSE4"/>
<comment type="similarity">
    <text evidence="4">Belongs to the CDIP1/LITAF family.</text>
</comment>
<dbReference type="EMBL" id="KQ414758">
    <property type="protein sequence ID" value="KOC61573.1"/>
    <property type="molecule type" value="Genomic_DNA"/>
</dbReference>
<accession>A0A0L7QSE4</accession>
<dbReference type="OrthoDB" id="5599753at2759"/>
<proteinExistence type="inferred from homology"/>
<name>A0A0L7QSE4_9HYME</name>
<dbReference type="PANTHER" id="PTHR23292">
    <property type="entry name" value="LIPOPOLYSACCHARIDE-INDUCED TUMOR NECROSIS FACTOR-ALPHA FACTOR"/>
    <property type="match status" value="1"/>
</dbReference>
<evidence type="ECO:0000256" key="3">
    <source>
        <dbReference type="ARBA" id="ARBA00004630"/>
    </source>
</evidence>
<feature type="region of interest" description="Disordered" evidence="8">
    <location>
        <begin position="1"/>
        <end position="27"/>
    </location>
</feature>
<dbReference type="SMART" id="SM00714">
    <property type="entry name" value="LITAF"/>
    <property type="match status" value="1"/>
</dbReference>
<evidence type="ECO:0000256" key="6">
    <source>
        <dbReference type="ARBA" id="ARBA00022833"/>
    </source>
</evidence>
<dbReference type="InterPro" id="IPR006629">
    <property type="entry name" value="LITAF"/>
</dbReference>
<evidence type="ECO:0000313" key="10">
    <source>
        <dbReference type="EMBL" id="KOC61573.1"/>
    </source>
</evidence>
<dbReference type="Pfam" id="PF10601">
    <property type="entry name" value="zf-LITAF-like"/>
    <property type="match status" value="1"/>
</dbReference>
<keyword evidence="5" id="KW-0479">Metal-binding</keyword>
<protein>
    <submittedName>
        <fullName evidence="10">Lipopolysaccharide-induced tumor necrosis factor-alpha factor like protein</fullName>
    </submittedName>
</protein>
<dbReference type="PROSITE" id="PS51837">
    <property type="entry name" value="LITAF"/>
    <property type="match status" value="1"/>
</dbReference>
<dbReference type="InterPro" id="IPR037519">
    <property type="entry name" value="LITAF_fam"/>
</dbReference>
<dbReference type="PANTHER" id="PTHR23292:SF14">
    <property type="entry name" value="FI16615P1-RELATED"/>
    <property type="match status" value="1"/>
</dbReference>
<feature type="compositionally biased region" description="Pro residues" evidence="8">
    <location>
        <begin position="1"/>
        <end position="22"/>
    </location>
</feature>
<feature type="domain" description="LITAF" evidence="9">
    <location>
        <begin position="29"/>
        <end position="114"/>
    </location>
</feature>
<evidence type="ECO:0000256" key="4">
    <source>
        <dbReference type="ARBA" id="ARBA00005975"/>
    </source>
</evidence>
<dbReference type="Proteomes" id="UP000053825">
    <property type="component" value="Unassembled WGS sequence"/>
</dbReference>
<evidence type="ECO:0000256" key="5">
    <source>
        <dbReference type="ARBA" id="ARBA00022723"/>
    </source>
</evidence>
<evidence type="ECO:0000313" key="11">
    <source>
        <dbReference type="Proteomes" id="UP000053825"/>
    </source>
</evidence>